<evidence type="ECO:0000256" key="1">
    <source>
        <dbReference type="SAM" id="MobiDB-lite"/>
    </source>
</evidence>
<proteinExistence type="predicted"/>
<evidence type="ECO:0000313" key="2">
    <source>
        <dbReference type="EMBL" id="KAJ7679808.1"/>
    </source>
</evidence>
<sequence length="112" mass="12973">MRRTPNAQRSTQKARGCTRKANSRGVRGDAERSTQEGPNRTDPTANRREVRTRPRHPGEANGRRAIRQRSGRLQARSDPIRLFARRIRSARAAEPRKYATRRCTQRNKPETR</sequence>
<dbReference type="AlphaFoldDB" id="A0AAD7GD11"/>
<organism evidence="2 3">
    <name type="scientific">Mycena rosella</name>
    <name type="common">Pink bonnet</name>
    <name type="synonym">Agaricus rosellus</name>
    <dbReference type="NCBI Taxonomy" id="1033263"/>
    <lineage>
        <taxon>Eukaryota</taxon>
        <taxon>Fungi</taxon>
        <taxon>Dikarya</taxon>
        <taxon>Basidiomycota</taxon>
        <taxon>Agaricomycotina</taxon>
        <taxon>Agaricomycetes</taxon>
        <taxon>Agaricomycetidae</taxon>
        <taxon>Agaricales</taxon>
        <taxon>Marasmiineae</taxon>
        <taxon>Mycenaceae</taxon>
        <taxon>Mycena</taxon>
    </lineage>
</organism>
<gene>
    <name evidence="2" type="ORF">B0H17DRAFT_1077473</name>
</gene>
<protein>
    <submittedName>
        <fullName evidence="2">Uncharacterized protein</fullName>
    </submittedName>
</protein>
<reference evidence="2" key="1">
    <citation type="submission" date="2023-03" db="EMBL/GenBank/DDBJ databases">
        <title>Massive genome expansion in bonnet fungi (Mycena s.s.) driven by repeated elements and novel gene families across ecological guilds.</title>
        <authorList>
            <consortium name="Lawrence Berkeley National Laboratory"/>
            <person name="Harder C.B."/>
            <person name="Miyauchi S."/>
            <person name="Viragh M."/>
            <person name="Kuo A."/>
            <person name="Thoen E."/>
            <person name="Andreopoulos B."/>
            <person name="Lu D."/>
            <person name="Skrede I."/>
            <person name="Drula E."/>
            <person name="Henrissat B."/>
            <person name="Morin E."/>
            <person name="Kohler A."/>
            <person name="Barry K."/>
            <person name="LaButti K."/>
            <person name="Morin E."/>
            <person name="Salamov A."/>
            <person name="Lipzen A."/>
            <person name="Mereny Z."/>
            <person name="Hegedus B."/>
            <person name="Baldrian P."/>
            <person name="Stursova M."/>
            <person name="Weitz H."/>
            <person name="Taylor A."/>
            <person name="Grigoriev I.V."/>
            <person name="Nagy L.G."/>
            <person name="Martin F."/>
            <person name="Kauserud H."/>
        </authorList>
    </citation>
    <scope>NUCLEOTIDE SEQUENCE</scope>
    <source>
        <strain evidence="2">CBHHK067</strain>
    </source>
</reference>
<name>A0AAD7GD11_MYCRO</name>
<dbReference type="Proteomes" id="UP001221757">
    <property type="component" value="Unassembled WGS sequence"/>
</dbReference>
<feature type="compositionally biased region" description="Basic and acidic residues" evidence="1">
    <location>
        <begin position="45"/>
        <end position="62"/>
    </location>
</feature>
<keyword evidence="3" id="KW-1185">Reference proteome</keyword>
<evidence type="ECO:0000313" key="3">
    <source>
        <dbReference type="Proteomes" id="UP001221757"/>
    </source>
</evidence>
<feature type="compositionally biased region" description="Polar residues" evidence="1">
    <location>
        <begin position="1"/>
        <end position="13"/>
    </location>
</feature>
<accession>A0AAD7GD11</accession>
<dbReference type="EMBL" id="JARKIE010000127">
    <property type="protein sequence ID" value="KAJ7679808.1"/>
    <property type="molecule type" value="Genomic_DNA"/>
</dbReference>
<comment type="caution">
    <text evidence="2">The sequence shown here is derived from an EMBL/GenBank/DDBJ whole genome shotgun (WGS) entry which is preliminary data.</text>
</comment>
<feature type="region of interest" description="Disordered" evidence="1">
    <location>
        <begin position="1"/>
        <end position="112"/>
    </location>
</feature>
<feature type="compositionally biased region" description="Polar residues" evidence="1">
    <location>
        <begin position="35"/>
        <end position="44"/>
    </location>
</feature>